<name>A0ABQ7G2N5_DUNSA</name>
<protein>
    <submittedName>
        <fullName evidence="2">Uncharacterized protein</fullName>
    </submittedName>
</protein>
<dbReference type="Proteomes" id="UP000815325">
    <property type="component" value="Unassembled WGS sequence"/>
</dbReference>
<feature type="region of interest" description="Disordered" evidence="1">
    <location>
        <begin position="230"/>
        <end position="253"/>
    </location>
</feature>
<keyword evidence="3" id="KW-1185">Reference proteome</keyword>
<feature type="compositionally biased region" description="Basic and acidic residues" evidence="1">
    <location>
        <begin position="368"/>
        <end position="383"/>
    </location>
</feature>
<feature type="region of interest" description="Disordered" evidence="1">
    <location>
        <begin position="140"/>
        <end position="162"/>
    </location>
</feature>
<feature type="region of interest" description="Disordered" evidence="1">
    <location>
        <begin position="293"/>
        <end position="503"/>
    </location>
</feature>
<reference evidence="2" key="1">
    <citation type="submission" date="2017-08" db="EMBL/GenBank/DDBJ databases">
        <authorList>
            <person name="Polle J.E."/>
            <person name="Barry K."/>
            <person name="Cushman J."/>
            <person name="Schmutz J."/>
            <person name="Tran D."/>
            <person name="Hathwaick L.T."/>
            <person name="Yim W.C."/>
            <person name="Jenkins J."/>
            <person name="Mckie-Krisberg Z.M."/>
            <person name="Prochnik S."/>
            <person name="Lindquist E."/>
            <person name="Dockter R.B."/>
            <person name="Adam C."/>
            <person name="Molina H."/>
            <person name="Bunkerborg J."/>
            <person name="Jin E."/>
            <person name="Buchheim M."/>
            <person name="Magnuson J."/>
        </authorList>
    </citation>
    <scope>NUCLEOTIDE SEQUENCE</scope>
    <source>
        <strain evidence="2">CCAP 19/18</strain>
    </source>
</reference>
<feature type="compositionally biased region" description="Gly residues" evidence="1">
    <location>
        <begin position="479"/>
        <end position="490"/>
    </location>
</feature>
<feature type="region of interest" description="Disordered" evidence="1">
    <location>
        <begin position="70"/>
        <end position="115"/>
    </location>
</feature>
<evidence type="ECO:0000313" key="3">
    <source>
        <dbReference type="Proteomes" id="UP000815325"/>
    </source>
</evidence>
<accession>A0ABQ7G2N5</accession>
<evidence type="ECO:0000256" key="1">
    <source>
        <dbReference type="SAM" id="MobiDB-lite"/>
    </source>
</evidence>
<evidence type="ECO:0000313" key="2">
    <source>
        <dbReference type="EMBL" id="KAF5828870.1"/>
    </source>
</evidence>
<feature type="compositionally biased region" description="Gly residues" evidence="1">
    <location>
        <begin position="87"/>
        <end position="99"/>
    </location>
</feature>
<feature type="compositionally biased region" description="Low complexity" evidence="1">
    <location>
        <begin position="140"/>
        <end position="149"/>
    </location>
</feature>
<comment type="caution">
    <text evidence="2">The sequence shown here is derived from an EMBL/GenBank/DDBJ whole genome shotgun (WGS) entry which is preliminary data.</text>
</comment>
<feature type="compositionally biased region" description="Low complexity" evidence="1">
    <location>
        <begin position="402"/>
        <end position="421"/>
    </location>
</feature>
<organism evidence="2 3">
    <name type="scientific">Dunaliella salina</name>
    <name type="common">Green alga</name>
    <name type="synonym">Protococcus salinus</name>
    <dbReference type="NCBI Taxonomy" id="3046"/>
    <lineage>
        <taxon>Eukaryota</taxon>
        <taxon>Viridiplantae</taxon>
        <taxon>Chlorophyta</taxon>
        <taxon>core chlorophytes</taxon>
        <taxon>Chlorophyceae</taxon>
        <taxon>CS clade</taxon>
        <taxon>Chlamydomonadales</taxon>
        <taxon>Dunaliellaceae</taxon>
        <taxon>Dunaliella</taxon>
    </lineage>
</organism>
<feature type="compositionally biased region" description="Low complexity" evidence="1">
    <location>
        <begin position="568"/>
        <end position="581"/>
    </location>
</feature>
<feature type="compositionally biased region" description="Gly residues" evidence="1">
    <location>
        <begin position="150"/>
        <end position="159"/>
    </location>
</feature>
<dbReference type="EMBL" id="MU070235">
    <property type="protein sequence ID" value="KAF5828870.1"/>
    <property type="molecule type" value="Genomic_DNA"/>
</dbReference>
<proteinExistence type="predicted"/>
<feature type="compositionally biased region" description="Polar residues" evidence="1">
    <location>
        <begin position="233"/>
        <end position="245"/>
    </location>
</feature>
<feature type="compositionally biased region" description="Low complexity" evidence="1">
    <location>
        <begin position="301"/>
        <end position="312"/>
    </location>
</feature>
<feature type="compositionally biased region" description="Polar residues" evidence="1">
    <location>
        <begin position="451"/>
        <end position="460"/>
    </location>
</feature>
<sequence length="581" mass="60774">MGDGELQSSLRVMATTEIEVYHCHIQTFFKFASPEMIRALRNDMAFKLTYYYGRIGCLGPYQIVGHPDSDLGAQWAAPPQDEFGQPQQGGGQGQGGGKSPGRKRKAQKHVHEPGRYSPEVEKAIKYIESLKAHFELVKSGGADHSSGARGRAGGSGRGGEAIPIPGHMQFLVSKGCTPAERFWSMPAVSATARSNAIAPLLGQVFPEGLAPLASKLDELVLRSMRKAALQASRPGTQGSYTSASPFGNMDGNDQEHLLKLQSHLQQLRTLAQSPLENVHKSMLEGTLNQQGELDNSISHMPSAGASSSEPGSPKTPSAPELRMRSSKDAGPGPGSAFNRGGAFSGGGGFSFPSLEEGGGSLAGSPRFGGDREHGEEGGGRGERGAFGQPSGGSGAWLEEALGGAHSSPRAAAAAGASSGRGLHQRHGFSPSDTPSLRTSAPMLRQDLHQDLNPSGTPTLRTSHRQGDPAAEEGWDGDYRGGARGAGGSSPGAGRLRTPTASGSNATISYNALLDSRARKRGALMASGVVWARNQELNPAPSLRQCLTYEEIARLRAHQRSGDNAGNLSSSRPSTAPAPSNP</sequence>
<gene>
    <name evidence="2" type="ORF">DUNSADRAFT_16956</name>
</gene>
<feature type="region of interest" description="Disordered" evidence="1">
    <location>
        <begin position="557"/>
        <end position="581"/>
    </location>
</feature>